<feature type="transmembrane region" description="Helical" evidence="1">
    <location>
        <begin position="106"/>
        <end position="139"/>
    </location>
</feature>
<feature type="transmembrane region" description="Helical" evidence="1">
    <location>
        <begin position="227"/>
        <end position="251"/>
    </location>
</feature>
<keyword evidence="3" id="KW-1185">Reference proteome</keyword>
<keyword evidence="1" id="KW-0812">Transmembrane</keyword>
<name>A0ABQ7HW37_9MICR</name>
<comment type="caution">
    <text evidence="2">The sequence shown here is derived from an EMBL/GenBank/DDBJ whole genome shotgun (WGS) entry which is preliminary data.</text>
</comment>
<accession>A0ABQ7HW37</accession>
<feature type="transmembrane region" description="Helical" evidence="1">
    <location>
        <begin position="160"/>
        <end position="179"/>
    </location>
</feature>
<feature type="transmembrane region" description="Helical" evidence="1">
    <location>
        <begin position="30"/>
        <end position="52"/>
    </location>
</feature>
<evidence type="ECO:0000313" key="2">
    <source>
        <dbReference type="EMBL" id="KAF7680961.1"/>
    </source>
</evidence>
<keyword evidence="1" id="KW-0472">Membrane</keyword>
<sequence length="258" mass="29303">MIPLLVVMFSNIECSFILNFIKSTDPKLNDIIICPTRWFLLIIGLCLSLVGIRKIKTCSMLLLTLVIDSGIVILYDFVNSYKNTGFMFIEPIHIRNFIEFVDDNKTYVIISILIFSFILSFLIISLIKLFTFISLFFLLTILYREVYHENSLLHLGIEDAYLKICIIMILAISMIALYIAIPRLIFAGVFSLTGGILICYAVEAILEKNWGFAKAVEDFKMDIPIKINAYPLAALNGVICFSFGSQISILLRNTKGKH</sequence>
<reference evidence="2 3" key="1">
    <citation type="submission" date="2019-01" db="EMBL/GenBank/DDBJ databases">
        <title>Genomes sequencing and comparative genomics of infectious freshwater microsporidia, Cucumispora dikerogammari and Thelohania contejeani.</title>
        <authorList>
            <person name="Cormier A."/>
            <person name="Giraud I."/>
            <person name="Wattier R."/>
            <person name="Teixeira M."/>
            <person name="Grandjean F."/>
            <person name="Rigaud T."/>
            <person name="Cordaux R."/>
        </authorList>
    </citation>
    <scope>NUCLEOTIDE SEQUENCE [LARGE SCALE GENOMIC DNA]</scope>
    <source>
        <strain evidence="2">T1</strain>
        <tissue evidence="2">Spores</tissue>
    </source>
</reference>
<dbReference type="EMBL" id="SBIQ01000302">
    <property type="protein sequence ID" value="KAF7680961.1"/>
    <property type="molecule type" value="Genomic_DNA"/>
</dbReference>
<keyword evidence="1" id="KW-1133">Transmembrane helix</keyword>
<protein>
    <submittedName>
        <fullName evidence="2">Uncharacterized protein</fullName>
    </submittedName>
</protein>
<proteinExistence type="predicted"/>
<evidence type="ECO:0000313" key="3">
    <source>
        <dbReference type="Proteomes" id="UP001516464"/>
    </source>
</evidence>
<organism evidence="2 3">
    <name type="scientific">Astathelohania contejeani</name>
    <dbReference type="NCBI Taxonomy" id="164912"/>
    <lineage>
        <taxon>Eukaryota</taxon>
        <taxon>Fungi</taxon>
        <taxon>Fungi incertae sedis</taxon>
        <taxon>Microsporidia</taxon>
        <taxon>Astathelohaniidae</taxon>
        <taxon>Astathelohania</taxon>
    </lineage>
</organism>
<feature type="transmembrane region" description="Helical" evidence="1">
    <location>
        <begin position="185"/>
        <end position="206"/>
    </location>
</feature>
<gene>
    <name evidence="2" type="ORF">TCON_2425</name>
</gene>
<feature type="transmembrane region" description="Helical" evidence="1">
    <location>
        <begin position="59"/>
        <end position="78"/>
    </location>
</feature>
<dbReference type="Proteomes" id="UP001516464">
    <property type="component" value="Unassembled WGS sequence"/>
</dbReference>
<evidence type="ECO:0000256" key="1">
    <source>
        <dbReference type="SAM" id="Phobius"/>
    </source>
</evidence>